<accession>B8G9H3</accession>
<organism evidence="2 3">
    <name type="scientific">Chloroflexus aggregans (strain MD-66 / DSM 9485)</name>
    <dbReference type="NCBI Taxonomy" id="326427"/>
    <lineage>
        <taxon>Bacteria</taxon>
        <taxon>Bacillati</taxon>
        <taxon>Chloroflexota</taxon>
        <taxon>Chloroflexia</taxon>
        <taxon>Chloroflexales</taxon>
        <taxon>Chloroflexineae</taxon>
        <taxon>Chloroflexaceae</taxon>
        <taxon>Chloroflexus</taxon>
    </lineage>
</organism>
<name>B8G9H3_CHLAD</name>
<proteinExistence type="predicted"/>
<evidence type="ECO:0000313" key="2">
    <source>
        <dbReference type="EMBL" id="ACL26326.1"/>
    </source>
</evidence>
<feature type="chain" id="PRO_5002872836" evidence="1">
    <location>
        <begin position="24"/>
        <end position="463"/>
    </location>
</feature>
<dbReference type="Proteomes" id="UP000002508">
    <property type="component" value="Chromosome"/>
</dbReference>
<reference evidence="2" key="1">
    <citation type="submission" date="2008-12" db="EMBL/GenBank/DDBJ databases">
        <title>Complete sequence of Chloroflexus aggregans DSM 9485.</title>
        <authorList>
            <consortium name="US DOE Joint Genome Institute"/>
            <person name="Lucas S."/>
            <person name="Copeland A."/>
            <person name="Lapidus A."/>
            <person name="Glavina del Rio T."/>
            <person name="Dalin E."/>
            <person name="Tice H."/>
            <person name="Pitluck S."/>
            <person name="Foster B."/>
            <person name="Larimer F."/>
            <person name="Land M."/>
            <person name="Hauser L."/>
            <person name="Kyrpides N."/>
            <person name="Mikhailova N."/>
            <person name="Bryant D."/>
            <person name="Richardson P."/>
        </authorList>
    </citation>
    <scope>NUCLEOTIDE SEQUENCE</scope>
    <source>
        <strain evidence="2">DSM 9485</strain>
    </source>
</reference>
<keyword evidence="3" id="KW-1185">Reference proteome</keyword>
<feature type="signal peptide" evidence="1">
    <location>
        <begin position="1"/>
        <end position="23"/>
    </location>
</feature>
<keyword evidence="1" id="KW-0732">Signal</keyword>
<sequence length="463" mass="47397">MRRFLLIISLLFVVTLASVQAQANPVTLWVPLVQAPPPTVAGYLGSAQDDTLVAVGFDPAGALVLAGNVPALAGAPETIVPGGGAGALIQIAADGRTISRVVRVAAKLNHAALAADGSAVACGPDGVIVLEPDLATVRWRATPGAIARCAIGADGRVAALRAVDRTVPVYPPAGGSPLAIAVAGTAVADIALDTANGLLVATGYTQAASDLKVAFLRAYRLTDGSVAWQRYGFSAAAVKGANLAADSEGRRLALGADGLLYFAGFTDGGNSIFGRDPANLSRVLSTSELITFDQYNNPFNLSGAKSLAWYGRFDPATGALLRGQWLLTRLSDGKGNSITIRALAAAADGTLLIVGDTACCLQGRSAMQLFGYTLGNYELGEPFALVVSPDFGQRRLWTALAAPGATAGSSPAIAVALTNDRLVLVVNVTPNTANTRALVTVGNPVFTASNGGREGYYLLMARP</sequence>
<evidence type="ECO:0000313" key="3">
    <source>
        <dbReference type="Proteomes" id="UP000002508"/>
    </source>
</evidence>
<dbReference type="SUPFAM" id="SSF63829">
    <property type="entry name" value="Calcium-dependent phosphotriesterase"/>
    <property type="match status" value="1"/>
</dbReference>
<dbReference type="KEGG" id="cag:Cagg_3486"/>
<gene>
    <name evidence="2" type="ordered locus">Cagg_3486</name>
</gene>
<dbReference type="eggNOG" id="COG3391">
    <property type="taxonomic scope" value="Bacteria"/>
</dbReference>
<dbReference type="EMBL" id="CP001337">
    <property type="protein sequence ID" value="ACL26326.1"/>
    <property type="molecule type" value="Genomic_DNA"/>
</dbReference>
<dbReference type="HOGENOM" id="CLU_549658_0_0_0"/>
<protein>
    <submittedName>
        <fullName evidence="2">Uncharacterized protein</fullName>
    </submittedName>
</protein>
<dbReference type="AlphaFoldDB" id="B8G9H3"/>
<evidence type="ECO:0000256" key="1">
    <source>
        <dbReference type="SAM" id="SignalP"/>
    </source>
</evidence>
<dbReference type="OrthoDB" id="510492at2"/>
<dbReference type="STRING" id="326427.Cagg_3486"/>
<dbReference type="RefSeq" id="WP_015942173.1">
    <property type="nucleotide sequence ID" value="NC_011831.1"/>
</dbReference>